<evidence type="ECO:0000313" key="11">
    <source>
        <dbReference type="Proteomes" id="UP001165065"/>
    </source>
</evidence>
<gene>
    <name evidence="10" type="ORF">TrCOL_g3968</name>
</gene>
<dbReference type="PANTHER" id="PTHR24351">
    <property type="entry name" value="RIBOSOMAL PROTEIN S6 KINASE"/>
    <property type="match status" value="1"/>
</dbReference>
<evidence type="ECO:0000259" key="9">
    <source>
        <dbReference type="PROSITE" id="PS50011"/>
    </source>
</evidence>
<keyword evidence="5" id="KW-0418">Kinase</keyword>
<reference evidence="11" key="1">
    <citation type="journal article" date="2023" name="Commun. Biol.">
        <title>Genome analysis of Parmales, the sister group of diatoms, reveals the evolutionary specialization of diatoms from phago-mixotrophs to photoautotrophs.</title>
        <authorList>
            <person name="Ban H."/>
            <person name="Sato S."/>
            <person name="Yoshikawa S."/>
            <person name="Yamada K."/>
            <person name="Nakamura Y."/>
            <person name="Ichinomiya M."/>
            <person name="Sato N."/>
            <person name="Blanc-Mathieu R."/>
            <person name="Endo H."/>
            <person name="Kuwata A."/>
            <person name="Ogata H."/>
        </authorList>
    </citation>
    <scope>NUCLEOTIDE SEQUENCE [LARGE SCALE GENOMIC DNA]</scope>
</reference>
<dbReference type="Gene3D" id="3.30.200.20">
    <property type="entry name" value="Phosphorylase Kinase, domain 1"/>
    <property type="match status" value="1"/>
</dbReference>
<evidence type="ECO:0000256" key="2">
    <source>
        <dbReference type="ARBA" id="ARBA00022553"/>
    </source>
</evidence>
<keyword evidence="11" id="KW-1185">Reference proteome</keyword>
<evidence type="ECO:0000256" key="6">
    <source>
        <dbReference type="ARBA" id="ARBA00022840"/>
    </source>
</evidence>
<proteinExistence type="predicted"/>
<feature type="binding site" evidence="7">
    <location>
        <position position="133"/>
    </location>
    <ligand>
        <name>ATP</name>
        <dbReference type="ChEBI" id="CHEBI:30616"/>
    </ligand>
</feature>
<evidence type="ECO:0000256" key="4">
    <source>
        <dbReference type="ARBA" id="ARBA00022741"/>
    </source>
</evidence>
<keyword evidence="6 7" id="KW-0067">ATP-binding</keyword>
<dbReference type="OrthoDB" id="193750at2759"/>
<dbReference type="PROSITE" id="PS00107">
    <property type="entry name" value="PROTEIN_KINASE_ATP"/>
    <property type="match status" value="1"/>
</dbReference>
<dbReference type="InterPro" id="IPR011009">
    <property type="entry name" value="Kinase-like_dom_sf"/>
</dbReference>
<dbReference type="InterPro" id="IPR017441">
    <property type="entry name" value="Protein_kinase_ATP_BS"/>
</dbReference>
<dbReference type="PROSITE" id="PS50011">
    <property type="entry name" value="PROTEIN_KINASE_DOM"/>
    <property type="match status" value="1"/>
</dbReference>
<dbReference type="EMBL" id="BRYA01000582">
    <property type="protein sequence ID" value="GMI24297.1"/>
    <property type="molecule type" value="Genomic_DNA"/>
</dbReference>
<feature type="region of interest" description="Disordered" evidence="8">
    <location>
        <begin position="316"/>
        <end position="337"/>
    </location>
</feature>
<evidence type="ECO:0000256" key="3">
    <source>
        <dbReference type="ARBA" id="ARBA00022679"/>
    </source>
</evidence>
<dbReference type="GO" id="GO:0005524">
    <property type="term" value="F:ATP binding"/>
    <property type="evidence" value="ECO:0007669"/>
    <property type="project" value="UniProtKB-UniRule"/>
</dbReference>
<dbReference type="Pfam" id="PF00069">
    <property type="entry name" value="Pkinase"/>
    <property type="match status" value="2"/>
</dbReference>
<keyword evidence="4 7" id="KW-0547">Nucleotide-binding</keyword>
<dbReference type="InterPro" id="IPR000719">
    <property type="entry name" value="Prot_kinase_dom"/>
</dbReference>
<name>A0A9W7L255_9STRA</name>
<dbReference type="GO" id="GO:0004674">
    <property type="term" value="F:protein serine/threonine kinase activity"/>
    <property type="evidence" value="ECO:0007669"/>
    <property type="project" value="UniProtKB-KW"/>
</dbReference>
<evidence type="ECO:0000256" key="5">
    <source>
        <dbReference type="ARBA" id="ARBA00022777"/>
    </source>
</evidence>
<feature type="domain" description="Protein kinase" evidence="9">
    <location>
        <begin position="104"/>
        <end position="525"/>
    </location>
</feature>
<evidence type="ECO:0000256" key="8">
    <source>
        <dbReference type="SAM" id="MobiDB-lite"/>
    </source>
</evidence>
<dbReference type="SUPFAM" id="SSF56112">
    <property type="entry name" value="Protein kinase-like (PK-like)"/>
    <property type="match status" value="1"/>
</dbReference>
<evidence type="ECO:0000256" key="7">
    <source>
        <dbReference type="PROSITE-ProRule" id="PRU10141"/>
    </source>
</evidence>
<protein>
    <recommendedName>
        <fullName evidence="9">Protein kinase domain-containing protein</fullName>
    </recommendedName>
</protein>
<dbReference type="Proteomes" id="UP001165065">
    <property type="component" value="Unassembled WGS sequence"/>
</dbReference>
<keyword evidence="3" id="KW-0808">Transferase</keyword>
<evidence type="ECO:0000313" key="10">
    <source>
        <dbReference type="EMBL" id="GMI24297.1"/>
    </source>
</evidence>
<evidence type="ECO:0000256" key="1">
    <source>
        <dbReference type="ARBA" id="ARBA00022527"/>
    </source>
</evidence>
<sequence length="675" mass="75975">MGSSVSKVLPLNFLEQSTEGTPREPETYIRRPSHLTDMFKKIEDKKFSATDFEVLMSNHIKISSDPHSQIILKKRHKKRGDSDIAQRAKNAKFDPQQAISEKDFQYTDVIGTGGFGLVIKVQKKTTGELYALKIQPKAHMLRTTRDMETGKLSEYNLHMERSVLAEFSSMPFITSLHYAFVTRKYSALVMDLVEAGTLDAMVKARPNEGRGLPRDVVALFVVQMTLALRHMHKKGIMYRDLKPANVLLSKTGHIKLCDFGLAGRINTPKERMLSSTLNNISGADSECHVSKSPIPFIDPAIAAEYESTEAEQILPISPAKNPPQRDASEKKEEICESVPEKSGTISLSISGKDEVSNTQNTDTDEAGKGDAFKEIEYVGRPVPSSADPITRKTTCGTAGYRAPEQVRERNIKYNKRGGYDESTDWFSLGTTCYVLLCGKKPFKTKAEIAKALANGEYDNLTRDEDFGSQIIPTNSKNDFEIKALMLKVSYPDFIEEDPKNFMESLMMRDSNKRLNYNGVKCHPYLRDHSFDAHELAAREAHPFVAEYIRKRFPDLFTPPGKELISDTSSSSDSDEGKVVHLHPAIYDELDEVVEQFVSDFYEAKGSEAAERIEQRWFKDSDTSNSDTEEELFKRWNYISNIAMKKEKRAAVLAGLIRGEEGGLEGGEEVTTRTFW</sequence>
<comment type="caution">
    <text evidence="10">The sequence shown here is derived from an EMBL/GenBank/DDBJ whole genome shotgun (WGS) entry which is preliminary data.</text>
</comment>
<accession>A0A9W7L255</accession>
<dbReference type="PROSITE" id="PS00108">
    <property type="entry name" value="PROTEIN_KINASE_ST"/>
    <property type="match status" value="1"/>
</dbReference>
<dbReference type="SMART" id="SM00220">
    <property type="entry name" value="S_TKc"/>
    <property type="match status" value="1"/>
</dbReference>
<organism evidence="10 11">
    <name type="scientific">Triparma columacea</name>
    <dbReference type="NCBI Taxonomy" id="722753"/>
    <lineage>
        <taxon>Eukaryota</taxon>
        <taxon>Sar</taxon>
        <taxon>Stramenopiles</taxon>
        <taxon>Ochrophyta</taxon>
        <taxon>Bolidophyceae</taxon>
        <taxon>Parmales</taxon>
        <taxon>Triparmaceae</taxon>
        <taxon>Triparma</taxon>
    </lineage>
</organism>
<keyword evidence="1" id="KW-0723">Serine/threonine-protein kinase</keyword>
<dbReference type="InterPro" id="IPR008271">
    <property type="entry name" value="Ser/Thr_kinase_AS"/>
</dbReference>
<dbReference type="Gene3D" id="1.10.510.10">
    <property type="entry name" value="Transferase(Phosphotransferase) domain 1"/>
    <property type="match status" value="2"/>
</dbReference>
<keyword evidence="2" id="KW-0597">Phosphoprotein</keyword>
<dbReference type="AlphaFoldDB" id="A0A9W7L255"/>